<dbReference type="RefSeq" id="WP_139089108.1">
    <property type="nucleotide sequence ID" value="NZ_JBHSFT010000049.1"/>
</dbReference>
<dbReference type="InterPro" id="IPR036390">
    <property type="entry name" value="WH_DNA-bd_sf"/>
</dbReference>
<keyword evidence="1" id="KW-0238">DNA-binding</keyword>
<proteinExistence type="predicted"/>
<sequence length="120" mass="14302">MSRGKCYNKIMKNTHVTDIFKVLQDPIRIRIIEMLRFDQGRREFFPDSSEAEGGFCPMDILTILQEEGIHISNTKLSYHLKEMKNTHVIYLVKEGKRNFYLFNKDRLEMIQSWINFILKG</sequence>
<gene>
    <name evidence="3" type="ORF">ACFO3P_19950</name>
</gene>
<dbReference type="SMART" id="SM00418">
    <property type="entry name" value="HTH_ARSR"/>
    <property type="match status" value="1"/>
</dbReference>
<dbReference type="EMBL" id="JBHSFT010000049">
    <property type="protein sequence ID" value="MFC4664457.1"/>
    <property type="molecule type" value="Genomic_DNA"/>
</dbReference>
<evidence type="ECO:0000256" key="1">
    <source>
        <dbReference type="ARBA" id="ARBA00023125"/>
    </source>
</evidence>
<evidence type="ECO:0000259" key="2">
    <source>
        <dbReference type="PROSITE" id="PS50987"/>
    </source>
</evidence>
<name>A0ABV9K3H8_9BACI</name>
<feature type="domain" description="HTH arsR-type" evidence="2">
    <location>
        <begin position="8"/>
        <end position="120"/>
    </location>
</feature>
<organism evidence="3 4">
    <name type="scientific">Oceanobacillus aidingensis</name>
    <dbReference type="NCBI Taxonomy" id="645964"/>
    <lineage>
        <taxon>Bacteria</taxon>
        <taxon>Bacillati</taxon>
        <taxon>Bacillota</taxon>
        <taxon>Bacilli</taxon>
        <taxon>Bacillales</taxon>
        <taxon>Bacillaceae</taxon>
        <taxon>Oceanobacillus</taxon>
    </lineage>
</organism>
<dbReference type="InterPro" id="IPR036388">
    <property type="entry name" value="WH-like_DNA-bd_sf"/>
</dbReference>
<dbReference type="InterPro" id="IPR001845">
    <property type="entry name" value="HTH_ArsR_DNA-bd_dom"/>
</dbReference>
<evidence type="ECO:0000313" key="4">
    <source>
        <dbReference type="Proteomes" id="UP001595988"/>
    </source>
</evidence>
<evidence type="ECO:0000313" key="3">
    <source>
        <dbReference type="EMBL" id="MFC4664457.1"/>
    </source>
</evidence>
<protein>
    <submittedName>
        <fullName evidence="3">ArsR/SmtB family transcription factor</fullName>
    </submittedName>
</protein>
<dbReference type="Gene3D" id="1.10.10.10">
    <property type="entry name" value="Winged helix-like DNA-binding domain superfamily/Winged helix DNA-binding domain"/>
    <property type="match status" value="1"/>
</dbReference>
<keyword evidence="4" id="KW-1185">Reference proteome</keyword>
<dbReference type="Proteomes" id="UP001595988">
    <property type="component" value="Unassembled WGS sequence"/>
</dbReference>
<comment type="caution">
    <text evidence="3">The sequence shown here is derived from an EMBL/GenBank/DDBJ whole genome shotgun (WGS) entry which is preliminary data.</text>
</comment>
<dbReference type="CDD" id="cd00090">
    <property type="entry name" value="HTH_ARSR"/>
    <property type="match status" value="1"/>
</dbReference>
<dbReference type="InterPro" id="IPR011991">
    <property type="entry name" value="ArsR-like_HTH"/>
</dbReference>
<accession>A0ABV9K3H8</accession>
<dbReference type="SUPFAM" id="SSF46785">
    <property type="entry name" value="Winged helix' DNA-binding domain"/>
    <property type="match status" value="1"/>
</dbReference>
<reference evidence="4" key="1">
    <citation type="journal article" date="2019" name="Int. J. Syst. Evol. Microbiol.">
        <title>The Global Catalogue of Microorganisms (GCM) 10K type strain sequencing project: providing services to taxonomists for standard genome sequencing and annotation.</title>
        <authorList>
            <consortium name="The Broad Institute Genomics Platform"/>
            <consortium name="The Broad Institute Genome Sequencing Center for Infectious Disease"/>
            <person name="Wu L."/>
            <person name="Ma J."/>
        </authorList>
    </citation>
    <scope>NUCLEOTIDE SEQUENCE [LARGE SCALE GENOMIC DNA]</scope>
    <source>
        <strain evidence="4">CCUG 37257</strain>
    </source>
</reference>
<dbReference type="PROSITE" id="PS50987">
    <property type="entry name" value="HTH_ARSR_2"/>
    <property type="match status" value="1"/>
</dbReference>